<name>A0AAV4C0Z6_9GAST</name>
<organism evidence="1 2">
    <name type="scientific">Plakobranchus ocellatus</name>
    <dbReference type="NCBI Taxonomy" id="259542"/>
    <lineage>
        <taxon>Eukaryota</taxon>
        <taxon>Metazoa</taxon>
        <taxon>Spiralia</taxon>
        <taxon>Lophotrochozoa</taxon>
        <taxon>Mollusca</taxon>
        <taxon>Gastropoda</taxon>
        <taxon>Heterobranchia</taxon>
        <taxon>Euthyneura</taxon>
        <taxon>Panpulmonata</taxon>
        <taxon>Sacoglossa</taxon>
        <taxon>Placobranchoidea</taxon>
        <taxon>Plakobranchidae</taxon>
        <taxon>Plakobranchus</taxon>
    </lineage>
</organism>
<protein>
    <submittedName>
        <fullName evidence="1">Protein yippee-like</fullName>
    </submittedName>
</protein>
<comment type="caution">
    <text evidence="1">The sequence shown here is derived from an EMBL/GenBank/DDBJ whole genome shotgun (WGS) entry which is preliminary data.</text>
</comment>
<proteinExistence type="predicted"/>
<sequence>MVKTFQAYLPTKCHRTYSCVHCRAHLANHDELISKVVPGFSELGNHEDTDETVKGAGHRSVGNQKIDMWGPEDKIALPGSTVARQVRHVTRVHTIQSGHVLMYVNIGSPPDSPLLVIR</sequence>
<evidence type="ECO:0000313" key="1">
    <source>
        <dbReference type="EMBL" id="GFO26179.1"/>
    </source>
</evidence>
<keyword evidence="2" id="KW-1185">Reference proteome</keyword>
<accession>A0AAV4C0Z6</accession>
<gene>
    <name evidence="1" type="ORF">PoB_005268400</name>
</gene>
<dbReference type="EMBL" id="BLXT01005793">
    <property type="protein sequence ID" value="GFO26179.1"/>
    <property type="molecule type" value="Genomic_DNA"/>
</dbReference>
<dbReference type="Proteomes" id="UP000735302">
    <property type="component" value="Unassembled WGS sequence"/>
</dbReference>
<reference evidence="1 2" key="1">
    <citation type="journal article" date="2021" name="Elife">
        <title>Chloroplast acquisition without the gene transfer in kleptoplastic sea slugs, Plakobranchus ocellatus.</title>
        <authorList>
            <person name="Maeda T."/>
            <person name="Takahashi S."/>
            <person name="Yoshida T."/>
            <person name="Shimamura S."/>
            <person name="Takaki Y."/>
            <person name="Nagai Y."/>
            <person name="Toyoda A."/>
            <person name="Suzuki Y."/>
            <person name="Arimoto A."/>
            <person name="Ishii H."/>
            <person name="Satoh N."/>
            <person name="Nishiyama T."/>
            <person name="Hasebe M."/>
            <person name="Maruyama T."/>
            <person name="Minagawa J."/>
            <person name="Obokata J."/>
            <person name="Shigenobu S."/>
        </authorList>
    </citation>
    <scope>NUCLEOTIDE SEQUENCE [LARGE SCALE GENOMIC DNA]</scope>
</reference>
<dbReference type="AlphaFoldDB" id="A0AAV4C0Z6"/>
<evidence type="ECO:0000313" key="2">
    <source>
        <dbReference type="Proteomes" id="UP000735302"/>
    </source>
</evidence>